<keyword evidence="1" id="KW-0863">Zinc-finger</keyword>
<dbReference type="GO" id="GO:0008270">
    <property type="term" value="F:zinc ion binding"/>
    <property type="evidence" value="ECO:0007669"/>
    <property type="project" value="UniProtKB-KW"/>
</dbReference>
<keyword evidence="1" id="KW-0479">Metal-binding</keyword>
<sequence>MKTKKQRKTRIDAPDVAMLDSLESKAKHRVKNVKKTPSKALKLVPTTDKIAAFKETKHLKIETKDLGQDKKNEPDAEKSTVPLSTSKKRRRRSAAEIDRKFKCPFAGCVKAYGSEGSLIHHQKLKHPERVDLHEKDNQVGTFLLPLHNTPRNVMIRPATPLVTFLPDQKLLLSKQSTNDRDNLASSLDVVPPSAKTPRCNMRSRSESDPVTFMEEQTKPRVAISTATIMTKSGPKTSCKPYRIATPYVKKAATATATSDSSASAHEAILPISSTGSIEHRSFEWPATLISASRHHSASLSSDEQAIDSDILSVLANCDEEETSLMSDFGGGPPSTNLYQSDSNFGEMKGRDMLPVGMECFKIAENATLPTQVAQEFVMNEPEAELGMKAFASLAEDCTNALVLSDHLKKMSMAQEDTPPHSLVSTFGKVVSSEDIVHRFRSMSDPVHDADPILTDLSHFSSVQTDTFSRSGNFCTLELAKIEDGSIQKMLWLSGAAGVATVSNSQPSSEALDQLLQHDDTLEGKPSDVFENEEEISYALVGPGTTPTLL</sequence>
<comment type="caution">
    <text evidence="4">The sequence shown here is derived from an EMBL/GenBank/DDBJ whole genome shotgun (WGS) entry which is preliminary data.</text>
</comment>
<gene>
    <name evidence="4" type="ORF">PBS003_LOCUS5930</name>
</gene>
<feature type="domain" description="C2H2-type" evidence="3">
    <location>
        <begin position="101"/>
        <end position="131"/>
    </location>
</feature>
<feature type="compositionally biased region" description="Basic and acidic residues" evidence="2">
    <location>
        <begin position="64"/>
        <end position="78"/>
    </location>
</feature>
<evidence type="ECO:0000256" key="2">
    <source>
        <dbReference type="SAM" id="MobiDB-lite"/>
    </source>
</evidence>
<dbReference type="PROSITE" id="PS00028">
    <property type="entry name" value="ZINC_FINGER_C2H2_1"/>
    <property type="match status" value="1"/>
</dbReference>
<organism evidence="4 5">
    <name type="scientific">Peronospora belbahrii</name>
    <dbReference type="NCBI Taxonomy" id="622444"/>
    <lineage>
        <taxon>Eukaryota</taxon>
        <taxon>Sar</taxon>
        <taxon>Stramenopiles</taxon>
        <taxon>Oomycota</taxon>
        <taxon>Peronosporomycetes</taxon>
        <taxon>Peronosporales</taxon>
        <taxon>Peronosporaceae</taxon>
        <taxon>Peronospora</taxon>
    </lineage>
</organism>
<feature type="region of interest" description="Disordered" evidence="2">
    <location>
        <begin position="64"/>
        <end position="95"/>
    </location>
</feature>
<dbReference type="PROSITE" id="PS50157">
    <property type="entry name" value="ZINC_FINGER_C2H2_2"/>
    <property type="match status" value="1"/>
</dbReference>
<dbReference type="EMBL" id="CAKKTJ010000298">
    <property type="protein sequence ID" value="CAH0479281.1"/>
    <property type="molecule type" value="Genomic_DNA"/>
</dbReference>
<name>A0AAU9L680_9STRA</name>
<dbReference type="InterPro" id="IPR013087">
    <property type="entry name" value="Znf_C2H2_type"/>
</dbReference>
<feature type="region of interest" description="Disordered" evidence="2">
    <location>
        <begin position="182"/>
        <end position="215"/>
    </location>
</feature>
<protein>
    <recommendedName>
        <fullName evidence="3">C2H2-type domain-containing protein</fullName>
    </recommendedName>
</protein>
<evidence type="ECO:0000259" key="3">
    <source>
        <dbReference type="PROSITE" id="PS50157"/>
    </source>
</evidence>
<accession>A0AAU9L680</accession>
<evidence type="ECO:0000256" key="1">
    <source>
        <dbReference type="PROSITE-ProRule" id="PRU00042"/>
    </source>
</evidence>
<evidence type="ECO:0000313" key="4">
    <source>
        <dbReference type="EMBL" id="CAH0479281.1"/>
    </source>
</evidence>
<dbReference type="Proteomes" id="UP001160483">
    <property type="component" value="Unassembled WGS sequence"/>
</dbReference>
<dbReference type="AlphaFoldDB" id="A0AAU9L680"/>
<keyword evidence="1" id="KW-0862">Zinc</keyword>
<proteinExistence type="predicted"/>
<reference evidence="4" key="1">
    <citation type="submission" date="2021-11" db="EMBL/GenBank/DDBJ databases">
        <authorList>
            <person name="Islam A."/>
            <person name="Islam S."/>
            <person name="Flora M.S."/>
            <person name="Rahman M."/>
            <person name="Ziaur R.M."/>
            <person name="Epstein J.H."/>
            <person name="Hassan M."/>
            <person name="Klassen M."/>
            <person name="Woodard K."/>
            <person name="Webb A."/>
            <person name="Webby R.J."/>
            <person name="El Zowalaty M.E."/>
        </authorList>
    </citation>
    <scope>NUCLEOTIDE SEQUENCE</scope>
    <source>
        <strain evidence="4">Pbs3</strain>
    </source>
</reference>
<evidence type="ECO:0000313" key="5">
    <source>
        <dbReference type="Proteomes" id="UP001160483"/>
    </source>
</evidence>
<dbReference type="Gene3D" id="3.30.160.60">
    <property type="entry name" value="Classic Zinc Finger"/>
    <property type="match status" value="1"/>
</dbReference>
<dbReference type="SMART" id="SM00355">
    <property type="entry name" value="ZnF_C2H2"/>
    <property type="match status" value="1"/>
</dbReference>